<dbReference type="Gene3D" id="3.40.1190.20">
    <property type="match status" value="1"/>
</dbReference>
<reference evidence="4 5" key="1">
    <citation type="submission" date="2019-02" db="EMBL/GenBank/DDBJ databases">
        <title>Deep-cultivation of Planctomycetes and their phenomic and genomic characterization uncovers novel biology.</title>
        <authorList>
            <person name="Wiegand S."/>
            <person name="Jogler M."/>
            <person name="Boedeker C."/>
            <person name="Pinto D."/>
            <person name="Vollmers J."/>
            <person name="Rivas-Marin E."/>
            <person name="Kohn T."/>
            <person name="Peeters S.H."/>
            <person name="Heuer A."/>
            <person name="Rast P."/>
            <person name="Oberbeckmann S."/>
            <person name="Bunk B."/>
            <person name="Jeske O."/>
            <person name="Meyerdierks A."/>
            <person name="Storesund J.E."/>
            <person name="Kallscheuer N."/>
            <person name="Luecker S."/>
            <person name="Lage O.M."/>
            <person name="Pohl T."/>
            <person name="Merkel B.J."/>
            <person name="Hornburger P."/>
            <person name="Mueller R.-W."/>
            <person name="Bruemmer F."/>
            <person name="Labrenz M."/>
            <person name="Spormann A.M."/>
            <person name="Op den Camp H."/>
            <person name="Overmann J."/>
            <person name="Amann R."/>
            <person name="Jetten M.S.M."/>
            <person name="Mascher T."/>
            <person name="Medema M.H."/>
            <person name="Devos D.P."/>
            <person name="Kaster A.-K."/>
            <person name="Ovreas L."/>
            <person name="Rohde M."/>
            <person name="Galperin M.Y."/>
            <person name="Jogler C."/>
        </authorList>
    </citation>
    <scope>NUCLEOTIDE SEQUENCE [LARGE SCALE GENOMIC DNA]</scope>
    <source>
        <strain evidence="4 5">CA12</strain>
    </source>
</reference>
<dbReference type="InterPro" id="IPR029056">
    <property type="entry name" value="Ribokinase-like"/>
</dbReference>
<keyword evidence="1 4" id="KW-0808">Transferase</keyword>
<sequence length="309" mass="31308">MAARVVGLGLTVVDHQLVLPRLPGPDQKTTASAASVQVGGPTPTALAQLATLGGPAATLVSTWGADADGQTIEANLTAAGLQFDADLCRTAPRSGFAHVWVEAGTGRRSLAAVRPDGSSLTAERAVRAVDGADALHTDGWPGPAAVAACRAVKAAGGLVSVDLGASEKLEELIALADVLNLPVPAFPRLTQARDPIAGVRALLERGPRLVTVTNGSQGCWFAARLPDGVESGFVPAFPAEAVDTCGAGDAFCGGLLFAVLDGRPPAAAVRFAAAVASLKVRRFGNREALPDRAAVEALLAAHEKTPADS</sequence>
<dbReference type="Proteomes" id="UP000318741">
    <property type="component" value="Chromosome"/>
</dbReference>
<dbReference type="PANTHER" id="PTHR42774:SF3">
    <property type="entry name" value="KETOHEXOKINASE"/>
    <property type="match status" value="1"/>
</dbReference>
<dbReference type="OrthoDB" id="9813569at2"/>
<dbReference type="RefSeq" id="WP_145360151.1">
    <property type="nucleotide sequence ID" value="NZ_CP036265.1"/>
</dbReference>
<dbReference type="SUPFAM" id="SSF53613">
    <property type="entry name" value="Ribokinase-like"/>
    <property type="match status" value="1"/>
</dbReference>
<dbReference type="InterPro" id="IPR052562">
    <property type="entry name" value="Ketohexokinase-related"/>
</dbReference>
<keyword evidence="5" id="KW-1185">Reference proteome</keyword>
<protein>
    <submittedName>
        <fullName evidence="4">Ribokinase</fullName>
        <ecNumber evidence="4">2.7.1.15</ecNumber>
    </submittedName>
</protein>
<evidence type="ECO:0000313" key="5">
    <source>
        <dbReference type="Proteomes" id="UP000318741"/>
    </source>
</evidence>
<accession>A0A517PD24</accession>
<dbReference type="KEGG" id="acaf:CA12_33850"/>
<name>A0A517PD24_9PLAN</name>
<proteinExistence type="predicted"/>
<dbReference type="EMBL" id="CP036265">
    <property type="protein sequence ID" value="QDT17266.1"/>
    <property type="molecule type" value="Genomic_DNA"/>
</dbReference>
<dbReference type="Pfam" id="PF00294">
    <property type="entry name" value="PfkB"/>
    <property type="match status" value="1"/>
</dbReference>
<dbReference type="InterPro" id="IPR011611">
    <property type="entry name" value="PfkB_dom"/>
</dbReference>
<dbReference type="AlphaFoldDB" id="A0A517PD24"/>
<evidence type="ECO:0000256" key="2">
    <source>
        <dbReference type="ARBA" id="ARBA00022777"/>
    </source>
</evidence>
<dbReference type="PANTHER" id="PTHR42774">
    <property type="entry name" value="PHOSPHOTRANSFERASE SYSTEM TRANSPORT PROTEIN"/>
    <property type="match status" value="1"/>
</dbReference>
<dbReference type="InterPro" id="IPR002173">
    <property type="entry name" value="Carboh/pur_kinase_PfkB_CS"/>
</dbReference>
<feature type="domain" description="Carbohydrate kinase PfkB" evidence="3">
    <location>
        <begin position="4"/>
        <end position="291"/>
    </location>
</feature>
<gene>
    <name evidence="4" type="primary">rbsK_2</name>
    <name evidence="4" type="ORF">CA12_33850</name>
</gene>
<dbReference type="EC" id="2.7.1.15" evidence="4"/>
<dbReference type="GO" id="GO:0004747">
    <property type="term" value="F:ribokinase activity"/>
    <property type="evidence" value="ECO:0007669"/>
    <property type="project" value="UniProtKB-EC"/>
</dbReference>
<dbReference type="PROSITE" id="PS00584">
    <property type="entry name" value="PFKB_KINASES_2"/>
    <property type="match status" value="1"/>
</dbReference>
<evidence type="ECO:0000259" key="3">
    <source>
        <dbReference type="Pfam" id="PF00294"/>
    </source>
</evidence>
<evidence type="ECO:0000256" key="1">
    <source>
        <dbReference type="ARBA" id="ARBA00022679"/>
    </source>
</evidence>
<keyword evidence="2 4" id="KW-0418">Kinase</keyword>
<evidence type="ECO:0000313" key="4">
    <source>
        <dbReference type="EMBL" id="QDT17266.1"/>
    </source>
</evidence>
<organism evidence="4 5">
    <name type="scientific">Alienimonas californiensis</name>
    <dbReference type="NCBI Taxonomy" id="2527989"/>
    <lineage>
        <taxon>Bacteria</taxon>
        <taxon>Pseudomonadati</taxon>
        <taxon>Planctomycetota</taxon>
        <taxon>Planctomycetia</taxon>
        <taxon>Planctomycetales</taxon>
        <taxon>Planctomycetaceae</taxon>
        <taxon>Alienimonas</taxon>
    </lineage>
</organism>